<dbReference type="Proteomes" id="UP000006787">
    <property type="component" value="Unassembled WGS sequence"/>
</dbReference>
<evidence type="ECO:0000256" key="1">
    <source>
        <dbReference type="SAM" id="Phobius"/>
    </source>
</evidence>
<name>K2PY55_9LACT</name>
<dbReference type="AlphaFoldDB" id="K2PY55"/>
<dbReference type="PATRIC" id="fig|1231377.3.peg.268"/>
<keyword evidence="1" id="KW-0472">Membrane</keyword>
<evidence type="ECO:0000313" key="2">
    <source>
        <dbReference type="EMBL" id="EKF52386.1"/>
    </source>
</evidence>
<sequence>MEFLEIVLIFGGMGLGFAALYELALWFSPAERDLRKAQAEKKVATKKLIDLSAVLKLRMGQKVS</sequence>
<gene>
    <name evidence="2" type="ORF">C426_0268</name>
</gene>
<organism evidence="2 3">
    <name type="scientific">Lactococcus garvieae DCC43</name>
    <dbReference type="NCBI Taxonomy" id="1231377"/>
    <lineage>
        <taxon>Bacteria</taxon>
        <taxon>Bacillati</taxon>
        <taxon>Bacillota</taxon>
        <taxon>Bacilli</taxon>
        <taxon>Lactobacillales</taxon>
        <taxon>Streptococcaceae</taxon>
        <taxon>Lactococcus</taxon>
    </lineage>
</organism>
<feature type="transmembrane region" description="Helical" evidence="1">
    <location>
        <begin position="6"/>
        <end position="27"/>
    </location>
</feature>
<comment type="caution">
    <text evidence="2">The sequence shown here is derived from an EMBL/GenBank/DDBJ whole genome shotgun (WGS) entry which is preliminary data.</text>
</comment>
<keyword evidence="1" id="KW-0812">Transmembrane</keyword>
<reference evidence="2 3" key="1">
    <citation type="journal article" date="2012" name="J. Bacteriol.">
        <title>Genome Sequence of the Bacteriocin-Producing Strain Lactococcus garvieae DCC43.</title>
        <authorList>
            <person name="Gabrielsen C."/>
            <person name="Brede D.A."/>
            <person name="Hernandez P.E."/>
            <person name="Nes I.F."/>
            <person name="Diep D.B."/>
        </authorList>
    </citation>
    <scope>NUCLEOTIDE SEQUENCE [LARGE SCALE GENOMIC DNA]</scope>
    <source>
        <strain evidence="2 3">DCC43</strain>
    </source>
</reference>
<protein>
    <submittedName>
        <fullName evidence="2">Uncharacterized protein</fullName>
    </submittedName>
</protein>
<keyword evidence="1" id="KW-1133">Transmembrane helix</keyword>
<dbReference type="EMBL" id="AMQS01000002">
    <property type="protein sequence ID" value="EKF52386.1"/>
    <property type="molecule type" value="Genomic_DNA"/>
</dbReference>
<proteinExistence type="predicted"/>
<accession>K2PY55</accession>
<evidence type="ECO:0000313" key="3">
    <source>
        <dbReference type="Proteomes" id="UP000006787"/>
    </source>
</evidence>